<reference evidence="7" key="1">
    <citation type="journal article" date="2019" name="Int. J. Syst. Evol. Microbiol.">
        <title>The Global Catalogue of Microorganisms (GCM) 10K type strain sequencing project: providing services to taxonomists for standard genome sequencing and annotation.</title>
        <authorList>
            <consortium name="The Broad Institute Genomics Platform"/>
            <consortium name="The Broad Institute Genome Sequencing Center for Infectious Disease"/>
            <person name="Wu L."/>
            <person name="Ma J."/>
        </authorList>
    </citation>
    <scope>NUCLEOTIDE SEQUENCE [LARGE SCALE GENOMIC DNA]</scope>
    <source>
        <strain evidence="7">JCM 18200</strain>
    </source>
</reference>
<evidence type="ECO:0000313" key="7">
    <source>
        <dbReference type="Proteomes" id="UP001501411"/>
    </source>
</evidence>
<dbReference type="SUPFAM" id="SSF46689">
    <property type="entry name" value="Homeodomain-like"/>
    <property type="match status" value="1"/>
</dbReference>
<proteinExistence type="predicted"/>
<dbReference type="PROSITE" id="PS01081">
    <property type="entry name" value="HTH_TETR_1"/>
    <property type="match status" value="1"/>
</dbReference>
<organism evidence="6 7">
    <name type="scientific">Olivibacter ginsenosidimutans</name>
    <dbReference type="NCBI Taxonomy" id="1176537"/>
    <lineage>
        <taxon>Bacteria</taxon>
        <taxon>Pseudomonadati</taxon>
        <taxon>Bacteroidota</taxon>
        <taxon>Sphingobacteriia</taxon>
        <taxon>Sphingobacteriales</taxon>
        <taxon>Sphingobacteriaceae</taxon>
        <taxon>Olivibacter</taxon>
    </lineage>
</organism>
<dbReference type="PANTHER" id="PTHR30055:SF234">
    <property type="entry name" value="HTH-TYPE TRANSCRIPTIONAL REGULATOR BETI"/>
    <property type="match status" value="1"/>
</dbReference>
<evidence type="ECO:0000256" key="3">
    <source>
        <dbReference type="ARBA" id="ARBA00023163"/>
    </source>
</evidence>
<evidence type="ECO:0000256" key="1">
    <source>
        <dbReference type="ARBA" id="ARBA00023015"/>
    </source>
</evidence>
<feature type="domain" description="HTH tetR-type" evidence="5">
    <location>
        <begin position="5"/>
        <end position="65"/>
    </location>
</feature>
<dbReference type="Pfam" id="PF00440">
    <property type="entry name" value="TetR_N"/>
    <property type="match status" value="1"/>
</dbReference>
<dbReference type="PANTHER" id="PTHR30055">
    <property type="entry name" value="HTH-TYPE TRANSCRIPTIONAL REGULATOR RUTR"/>
    <property type="match status" value="1"/>
</dbReference>
<keyword evidence="3" id="KW-0804">Transcription</keyword>
<feature type="DNA-binding region" description="H-T-H motif" evidence="4">
    <location>
        <begin position="28"/>
        <end position="47"/>
    </location>
</feature>
<evidence type="ECO:0000256" key="2">
    <source>
        <dbReference type="ARBA" id="ARBA00023125"/>
    </source>
</evidence>
<dbReference type="InterPro" id="IPR009057">
    <property type="entry name" value="Homeodomain-like_sf"/>
</dbReference>
<keyword evidence="1" id="KW-0805">Transcription regulation</keyword>
<keyword evidence="2 4" id="KW-0238">DNA-binding</keyword>
<sequence length="205" mass="23463">MVNHDKKRTLIIETATKRFAHFGIAKTTMTEIAKDLSLSKALLYYYFPDKISLFAAVLENIAKKMIAKIQVGLQGIDNCEDAVLYLIDMRLAFAMKYYNLFDPSLNSMTEMPAELARAIQLAADLEIKIIADIFNKANKNEEMNIEEPTHIAEIFLNAMIGMRFCVLKDKKAMFIPTKEEFDEISQMQKKLAVIFLNGLRHQKSE</sequence>
<name>A0ABP9AQ95_9SPHI</name>
<dbReference type="Gene3D" id="1.10.10.60">
    <property type="entry name" value="Homeodomain-like"/>
    <property type="match status" value="1"/>
</dbReference>
<dbReference type="Proteomes" id="UP001501411">
    <property type="component" value="Unassembled WGS sequence"/>
</dbReference>
<evidence type="ECO:0000259" key="5">
    <source>
        <dbReference type="PROSITE" id="PS50977"/>
    </source>
</evidence>
<accession>A0ABP9AQ95</accession>
<dbReference type="InterPro" id="IPR050109">
    <property type="entry name" value="HTH-type_TetR-like_transc_reg"/>
</dbReference>
<dbReference type="Gene3D" id="1.10.357.10">
    <property type="entry name" value="Tetracycline Repressor, domain 2"/>
    <property type="match status" value="1"/>
</dbReference>
<dbReference type="InterPro" id="IPR023772">
    <property type="entry name" value="DNA-bd_HTH_TetR-type_CS"/>
</dbReference>
<dbReference type="InterPro" id="IPR001647">
    <property type="entry name" value="HTH_TetR"/>
</dbReference>
<dbReference type="EMBL" id="BAABIQ010000005">
    <property type="protein sequence ID" value="GAA4784720.1"/>
    <property type="molecule type" value="Genomic_DNA"/>
</dbReference>
<protein>
    <recommendedName>
        <fullName evidence="5">HTH tetR-type domain-containing protein</fullName>
    </recommendedName>
</protein>
<evidence type="ECO:0000256" key="4">
    <source>
        <dbReference type="PROSITE-ProRule" id="PRU00335"/>
    </source>
</evidence>
<comment type="caution">
    <text evidence="6">The sequence shown here is derived from an EMBL/GenBank/DDBJ whole genome shotgun (WGS) entry which is preliminary data.</text>
</comment>
<dbReference type="PROSITE" id="PS50977">
    <property type="entry name" value="HTH_TETR_2"/>
    <property type="match status" value="1"/>
</dbReference>
<evidence type="ECO:0000313" key="6">
    <source>
        <dbReference type="EMBL" id="GAA4784720.1"/>
    </source>
</evidence>
<dbReference type="RefSeq" id="WP_345230683.1">
    <property type="nucleotide sequence ID" value="NZ_BAABIQ010000005.1"/>
</dbReference>
<keyword evidence="7" id="KW-1185">Reference proteome</keyword>
<gene>
    <name evidence="6" type="ORF">GCM10023231_10610</name>
</gene>